<comment type="caution">
    <text evidence="1">The sequence shown here is derived from an EMBL/GenBank/DDBJ whole genome shotgun (WGS) entry which is preliminary data.</text>
</comment>
<dbReference type="EMBL" id="AMZH03015841">
    <property type="protein sequence ID" value="RRT45424.1"/>
    <property type="molecule type" value="Genomic_DNA"/>
</dbReference>
<accession>A0A426Y140</accession>
<name>A0A426Y140_ENSVE</name>
<dbReference type="Proteomes" id="UP000287651">
    <property type="component" value="Unassembled WGS sequence"/>
</dbReference>
<organism evidence="1 2">
    <name type="scientific">Ensete ventricosum</name>
    <name type="common">Abyssinian banana</name>
    <name type="synonym">Musa ensete</name>
    <dbReference type="NCBI Taxonomy" id="4639"/>
    <lineage>
        <taxon>Eukaryota</taxon>
        <taxon>Viridiplantae</taxon>
        <taxon>Streptophyta</taxon>
        <taxon>Embryophyta</taxon>
        <taxon>Tracheophyta</taxon>
        <taxon>Spermatophyta</taxon>
        <taxon>Magnoliopsida</taxon>
        <taxon>Liliopsida</taxon>
        <taxon>Zingiberales</taxon>
        <taxon>Musaceae</taxon>
        <taxon>Ensete</taxon>
    </lineage>
</organism>
<reference evidence="1 2" key="1">
    <citation type="journal article" date="2014" name="Agronomy (Basel)">
        <title>A Draft Genome Sequence for Ensete ventricosum, the Drought-Tolerant Tree Against Hunger.</title>
        <authorList>
            <person name="Harrison J."/>
            <person name="Moore K.A."/>
            <person name="Paszkiewicz K."/>
            <person name="Jones T."/>
            <person name="Grant M."/>
            <person name="Ambacheew D."/>
            <person name="Muzemil S."/>
            <person name="Studholme D.J."/>
        </authorList>
    </citation>
    <scope>NUCLEOTIDE SEQUENCE [LARGE SCALE GENOMIC DNA]</scope>
</reference>
<evidence type="ECO:0000313" key="2">
    <source>
        <dbReference type="Proteomes" id="UP000287651"/>
    </source>
</evidence>
<dbReference type="AlphaFoldDB" id="A0A426Y140"/>
<evidence type="ECO:0000313" key="1">
    <source>
        <dbReference type="EMBL" id="RRT45424.1"/>
    </source>
</evidence>
<proteinExistence type="predicted"/>
<sequence length="170" mass="19028">MASWLGTQILPYSTRKLSQNVPHGLIHLLCFLVSWRTTTSTVKRKEAGKSPSLCRTTVTSLREDVESTAAAKKAFTSSHASKSSNPGGQDDNHAERISAESTLLLFRLLLPPSVSMWWTMGDEGVRGFDHVGILPIDVYFLCKCYGFLLRLYIPYLTQSKLTPPKYDMFP</sequence>
<gene>
    <name evidence="1" type="ORF">B296_00022590</name>
</gene>
<protein>
    <submittedName>
        <fullName evidence="1">Uncharacterized protein</fullName>
    </submittedName>
</protein>